<gene>
    <name evidence="3" type="ORF">MNBD_PLANCTO02-2020</name>
</gene>
<proteinExistence type="predicted"/>
<keyword evidence="2" id="KW-0472">Membrane</keyword>
<feature type="transmembrane region" description="Helical" evidence="2">
    <location>
        <begin position="128"/>
        <end position="150"/>
    </location>
</feature>
<feature type="region of interest" description="Disordered" evidence="1">
    <location>
        <begin position="1"/>
        <end position="20"/>
    </location>
</feature>
<name>A0A3B1E2B0_9ZZZZ</name>
<accession>A0A3B1E2B0</accession>
<reference evidence="3" key="1">
    <citation type="submission" date="2018-06" db="EMBL/GenBank/DDBJ databases">
        <authorList>
            <person name="Zhirakovskaya E."/>
        </authorList>
    </citation>
    <scope>NUCLEOTIDE SEQUENCE</scope>
</reference>
<protein>
    <submittedName>
        <fullName evidence="3">Uncharacterized protein</fullName>
    </submittedName>
</protein>
<dbReference type="EMBL" id="UOGL01000026">
    <property type="protein sequence ID" value="VAX36017.1"/>
    <property type="molecule type" value="Genomic_DNA"/>
</dbReference>
<evidence type="ECO:0000256" key="2">
    <source>
        <dbReference type="SAM" id="Phobius"/>
    </source>
</evidence>
<evidence type="ECO:0000256" key="1">
    <source>
        <dbReference type="SAM" id="MobiDB-lite"/>
    </source>
</evidence>
<keyword evidence="2" id="KW-0812">Transmembrane</keyword>
<evidence type="ECO:0000313" key="3">
    <source>
        <dbReference type="EMBL" id="VAX36017.1"/>
    </source>
</evidence>
<dbReference type="AlphaFoldDB" id="A0A3B1E2B0"/>
<feature type="transmembrane region" description="Helical" evidence="2">
    <location>
        <begin position="29"/>
        <end position="55"/>
    </location>
</feature>
<feature type="transmembrane region" description="Helical" evidence="2">
    <location>
        <begin position="67"/>
        <end position="89"/>
    </location>
</feature>
<organism evidence="3">
    <name type="scientific">hydrothermal vent metagenome</name>
    <dbReference type="NCBI Taxonomy" id="652676"/>
    <lineage>
        <taxon>unclassified sequences</taxon>
        <taxon>metagenomes</taxon>
        <taxon>ecological metagenomes</taxon>
    </lineage>
</organism>
<keyword evidence="2" id="KW-1133">Transmembrane helix</keyword>
<sequence length="160" mass="16668">MQPSMTDQTETEPVKEEHLSVPQQPEPVFIGWSAIFKGTALLVGVLLVGTVIAGFVMQQKYGTPGIIATLCAGAVCSISGVAALVVTGFGTGQKDGLTYTLGSIAIRTGIPLGSAIVVSNTIPYLAKAGFFGVIVVLYLLTLSAETLLSVRLLKKQTVTK</sequence>